<proteinExistence type="predicted"/>
<dbReference type="Pfam" id="PF14392">
    <property type="entry name" value="zf-CCHC_4"/>
    <property type="match status" value="1"/>
</dbReference>
<dbReference type="InterPro" id="IPR040256">
    <property type="entry name" value="At4g02000-like"/>
</dbReference>
<comment type="caution">
    <text evidence="4">The sequence shown here is derived from an EMBL/GenBank/DDBJ whole genome shotgun (WGS) entry which is preliminary data.</text>
</comment>
<keyword evidence="5" id="KW-1185">Reference proteome</keyword>
<evidence type="ECO:0000256" key="2">
    <source>
        <dbReference type="SAM" id="MobiDB-lite"/>
    </source>
</evidence>
<keyword evidence="1" id="KW-0479">Metal-binding</keyword>
<reference evidence="5" key="1">
    <citation type="journal article" date="2019" name="Gigascience">
        <title>De novo genome assembly of the endangered Acer yangbiense, a plant species with extremely small populations endemic to Yunnan Province, China.</title>
        <authorList>
            <person name="Yang J."/>
            <person name="Wariss H.M."/>
            <person name="Tao L."/>
            <person name="Zhang R."/>
            <person name="Yun Q."/>
            <person name="Hollingsworth P."/>
            <person name="Dao Z."/>
            <person name="Luo G."/>
            <person name="Guo H."/>
            <person name="Ma Y."/>
            <person name="Sun W."/>
        </authorList>
    </citation>
    <scope>NUCLEOTIDE SEQUENCE [LARGE SCALE GENOMIC DNA]</scope>
    <source>
        <strain evidence="5">cv. Malutang</strain>
    </source>
</reference>
<dbReference type="PANTHER" id="PTHR31286">
    <property type="entry name" value="GLYCINE-RICH CELL WALL STRUCTURAL PROTEIN 1.8-LIKE"/>
    <property type="match status" value="1"/>
</dbReference>
<dbReference type="AlphaFoldDB" id="A0A5C7HT10"/>
<keyword evidence="1" id="KW-0863">Zinc-finger</keyword>
<evidence type="ECO:0000256" key="1">
    <source>
        <dbReference type="PROSITE-ProRule" id="PRU00047"/>
    </source>
</evidence>
<dbReference type="GO" id="GO:0003676">
    <property type="term" value="F:nucleic acid binding"/>
    <property type="evidence" value="ECO:0007669"/>
    <property type="project" value="InterPro"/>
</dbReference>
<protein>
    <recommendedName>
        <fullName evidence="3">CCHC-type domain-containing protein</fullName>
    </recommendedName>
</protein>
<evidence type="ECO:0000313" key="4">
    <source>
        <dbReference type="EMBL" id="TXG60181.1"/>
    </source>
</evidence>
<dbReference type="GO" id="GO:0008270">
    <property type="term" value="F:zinc ion binding"/>
    <property type="evidence" value="ECO:0007669"/>
    <property type="project" value="UniProtKB-KW"/>
</dbReference>
<evidence type="ECO:0000313" key="5">
    <source>
        <dbReference type="Proteomes" id="UP000323000"/>
    </source>
</evidence>
<gene>
    <name evidence="4" type="ORF">EZV62_014754</name>
</gene>
<organism evidence="4 5">
    <name type="scientific">Acer yangbiense</name>
    <dbReference type="NCBI Taxonomy" id="1000413"/>
    <lineage>
        <taxon>Eukaryota</taxon>
        <taxon>Viridiplantae</taxon>
        <taxon>Streptophyta</taxon>
        <taxon>Embryophyta</taxon>
        <taxon>Tracheophyta</taxon>
        <taxon>Spermatophyta</taxon>
        <taxon>Magnoliopsida</taxon>
        <taxon>eudicotyledons</taxon>
        <taxon>Gunneridae</taxon>
        <taxon>Pentapetalae</taxon>
        <taxon>rosids</taxon>
        <taxon>malvids</taxon>
        <taxon>Sapindales</taxon>
        <taxon>Sapindaceae</taxon>
        <taxon>Hippocastanoideae</taxon>
        <taxon>Acereae</taxon>
        <taxon>Acer</taxon>
    </lineage>
</organism>
<feature type="compositionally biased region" description="Polar residues" evidence="2">
    <location>
        <begin position="243"/>
        <end position="252"/>
    </location>
</feature>
<dbReference type="EMBL" id="VAHF01000006">
    <property type="protein sequence ID" value="TXG60181.1"/>
    <property type="molecule type" value="Genomic_DNA"/>
</dbReference>
<dbReference type="Proteomes" id="UP000323000">
    <property type="component" value="Chromosome 6"/>
</dbReference>
<feature type="domain" description="CCHC-type" evidence="3">
    <location>
        <begin position="71"/>
        <end position="84"/>
    </location>
</feature>
<dbReference type="PROSITE" id="PS50158">
    <property type="entry name" value="ZF_CCHC"/>
    <property type="match status" value="1"/>
</dbReference>
<accession>A0A5C7HT10</accession>
<keyword evidence="1" id="KW-0862">Zinc</keyword>
<feature type="region of interest" description="Disordered" evidence="2">
    <location>
        <begin position="103"/>
        <end position="130"/>
    </location>
</feature>
<sequence>MNRRTAKWLAEQIGEVVEIPSDSRECWEKFMRVRIRIDISKPLKRWLRLKLEKSEGITMVTLKYERLPEFCFACGRIGHGIMECLDTEARKAAIEGNPTKFGAWMKAPIPEKSNSRSNSQGNGSSPERLSMAAMSGKWGVALIPLEEVGPSNVVDIPATLAIVLTNQTSNQEQTSEITNPLPSPTKKTTRKWKRHAREGKHLQKSGFVSSPFHRLLEKSKSPVKAPIGKGGSPPKVKKIIQDRNGNSPQRKQSPLPKTPS</sequence>
<feature type="region of interest" description="Disordered" evidence="2">
    <location>
        <begin position="169"/>
        <end position="260"/>
    </location>
</feature>
<dbReference type="InterPro" id="IPR001878">
    <property type="entry name" value="Znf_CCHC"/>
</dbReference>
<feature type="compositionally biased region" description="Low complexity" evidence="2">
    <location>
        <begin position="115"/>
        <end position="125"/>
    </location>
</feature>
<dbReference type="InterPro" id="IPR025836">
    <property type="entry name" value="Zn_knuckle_CX2CX4HX4C"/>
</dbReference>
<dbReference type="PANTHER" id="PTHR31286:SF167">
    <property type="entry name" value="OS09G0268800 PROTEIN"/>
    <property type="match status" value="1"/>
</dbReference>
<name>A0A5C7HT10_9ROSI</name>
<feature type="compositionally biased region" description="Basic residues" evidence="2">
    <location>
        <begin position="187"/>
        <end position="198"/>
    </location>
</feature>
<evidence type="ECO:0000259" key="3">
    <source>
        <dbReference type="PROSITE" id="PS50158"/>
    </source>
</evidence>
<feature type="compositionally biased region" description="Polar residues" evidence="2">
    <location>
        <begin position="169"/>
        <end position="180"/>
    </location>
</feature>